<dbReference type="PANTHER" id="PTHR33112">
    <property type="entry name" value="DOMAIN PROTEIN, PUTATIVE-RELATED"/>
    <property type="match status" value="1"/>
</dbReference>
<proteinExistence type="predicted"/>
<dbReference type="EMBL" id="KV744970">
    <property type="protein sequence ID" value="OCK80218.1"/>
    <property type="molecule type" value="Genomic_DNA"/>
</dbReference>
<sequence>IDVHAKCLIEATCENTFAALSYVWGKAKQLLLTNTTREILFTPGGLECVSSALPRTIADAIALCESLDYRYLWVDALCIQQDDRDDMARQISGMGNIYTSASLTIVNASSVPDTNANTPLPRFSPSPMTIHQHEEHIRDQNIILTKRPPFSVAVQKSVWYSRGWTLQEFHLSKRLLFFTDHQVFF</sequence>
<dbReference type="AlphaFoldDB" id="A0A8E2EAW7"/>
<dbReference type="InterPro" id="IPR010730">
    <property type="entry name" value="HET"/>
</dbReference>
<dbReference type="Pfam" id="PF06985">
    <property type="entry name" value="HET"/>
    <property type="match status" value="1"/>
</dbReference>
<protein>
    <submittedName>
        <fullName evidence="2">Heterokaryon incompatibility</fullName>
    </submittedName>
</protein>
<feature type="domain" description="Heterokaryon incompatibility" evidence="1">
    <location>
        <begin position="17"/>
        <end position="168"/>
    </location>
</feature>
<evidence type="ECO:0000259" key="1">
    <source>
        <dbReference type="Pfam" id="PF06985"/>
    </source>
</evidence>
<evidence type="ECO:0000313" key="2">
    <source>
        <dbReference type="EMBL" id="OCK80218.1"/>
    </source>
</evidence>
<gene>
    <name evidence="2" type="ORF">K432DRAFT_251017</name>
</gene>
<dbReference type="Proteomes" id="UP000250266">
    <property type="component" value="Unassembled WGS sequence"/>
</dbReference>
<evidence type="ECO:0000313" key="3">
    <source>
        <dbReference type="Proteomes" id="UP000250266"/>
    </source>
</evidence>
<dbReference type="OrthoDB" id="2958217at2759"/>
<feature type="non-terminal residue" evidence="2">
    <location>
        <position position="185"/>
    </location>
</feature>
<keyword evidence="3" id="KW-1185">Reference proteome</keyword>
<feature type="non-terminal residue" evidence="2">
    <location>
        <position position="1"/>
    </location>
</feature>
<accession>A0A8E2EAW7</accession>
<organism evidence="2 3">
    <name type="scientific">Lepidopterella palustris CBS 459.81</name>
    <dbReference type="NCBI Taxonomy" id="1314670"/>
    <lineage>
        <taxon>Eukaryota</taxon>
        <taxon>Fungi</taxon>
        <taxon>Dikarya</taxon>
        <taxon>Ascomycota</taxon>
        <taxon>Pezizomycotina</taxon>
        <taxon>Dothideomycetes</taxon>
        <taxon>Pleosporomycetidae</taxon>
        <taxon>Mytilinidiales</taxon>
        <taxon>Argynnaceae</taxon>
        <taxon>Lepidopterella</taxon>
    </lineage>
</organism>
<dbReference type="PANTHER" id="PTHR33112:SF12">
    <property type="entry name" value="HETEROKARYON INCOMPATIBILITY DOMAIN-CONTAINING PROTEIN"/>
    <property type="match status" value="1"/>
</dbReference>
<reference evidence="2 3" key="1">
    <citation type="journal article" date="2016" name="Nat. Commun.">
        <title>Ectomycorrhizal ecology is imprinted in the genome of the dominant symbiotic fungus Cenococcum geophilum.</title>
        <authorList>
            <consortium name="DOE Joint Genome Institute"/>
            <person name="Peter M."/>
            <person name="Kohler A."/>
            <person name="Ohm R.A."/>
            <person name="Kuo A."/>
            <person name="Krutzmann J."/>
            <person name="Morin E."/>
            <person name="Arend M."/>
            <person name="Barry K.W."/>
            <person name="Binder M."/>
            <person name="Choi C."/>
            <person name="Clum A."/>
            <person name="Copeland A."/>
            <person name="Grisel N."/>
            <person name="Haridas S."/>
            <person name="Kipfer T."/>
            <person name="LaButti K."/>
            <person name="Lindquist E."/>
            <person name="Lipzen A."/>
            <person name="Maire R."/>
            <person name="Meier B."/>
            <person name="Mihaltcheva S."/>
            <person name="Molinier V."/>
            <person name="Murat C."/>
            <person name="Poggeler S."/>
            <person name="Quandt C.A."/>
            <person name="Sperisen C."/>
            <person name="Tritt A."/>
            <person name="Tisserant E."/>
            <person name="Crous P.W."/>
            <person name="Henrissat B."/>
            <person name="Nehls U."/>
            <person name="Egli S."/>
            <person name="Spatafora J.W."/>
            <person name="Grigoriev I.V."/>
            <person name="Martin F.M."/>
        </authorList>
    </citation>
    <scope>NUCLEOTIDE SEQUENCE [LARGE SCALE GENOMIC DNA]</scope>
    <source>
        <strain evidence="2 3">CBS 459.81</strain>
    </source>
</reference>
<name>A0A8E2EAW7_9PEZI</name>